<comment type="caution">
    <text evidence="2">The sequence shown here is derived from an EMBL/GenBank/DDBJ whole genome shotgun (WGS) entry which is preliminary data.</text>
</comment>
<dbReference type="GO" id="GO:0016791">
    <property type="term" value="F:phosphatase activity"/>
    <property type="evidence" value="ECO:0007669"/>
    <property type="project" value="TreeGrafter"/>
</dbReference>
<dbReference type="InterPro" id="IPR050126">
    <property type="entry name" value="Ap4A_hydrolase"/>
</dbReference>
<dbReference type="GO" id="GO:0110154">
    <property type="term" value="P:RNA decapping"/>
    <property type="evidence" value="ECO:0007669"/>
    <property type="project" value="TreeGrafter"/>
</dbReference>
<organism evidence="2 3">
    <name type="scientific">Devosia insulae DS-56</name>
    <dbReference type="NCBI Taxonomy" id="1116389"/>
    <lineage>
        <taxon>Bacteria</taxon>
        <taxon>Pseudomonadati</taxon>
        <taxon>Pseudomonadota</taxon>
        <taxon>Alphaproteobacteria</taxon>
        <taxon>Hyphomicrobiales</taxon>
        <taxon>Devosiaceae</taxon>
        <taxon>Devosia</taxon>
    </lineage>
</organism>
<proteinExistence type="predicted"/>
<dbReference type="PANTHER" id="PTHR42850">
    <property type="entry name" value="METALLOPHOSPHOESTERASE"/>
    <property type="match status" value="1"/>
</dbReference>
<feature type="domain" description="Calcineurin-like phosphoesterase" evidence="1">
    <location>
        <begin position="3"/>
        <end position="197"/>
    </location>
</feature>
<dbReference type="InterPro" id="IPR029052">
    <property type="entry name" value="Metallo-depent_PP-like"/>
</dbReference>
<dbReference type="InterPro" id="IPR004843">
    <property type="entry name" value="Calcineurin-like_PHP"/>
</dbReference>
<evidence type="ECO:0000313" key="3">
    <source>
        <dbReference type="Proteomes" id="UP000095463"/>
    </source>
</evidence>
<dbReference type="Pfam" id="PF00149">
    <property type="entry name" value="Metallophos"/>
    <property type="match status" value="1"/>
</dbReference>
<accession>A0A1E5XJB4</accession>
<name>A0A1E5XJB4_9HYPH</name>
<dbReference type="GO" id="GO:0005737">
    <property type="term" value="C:cytoplasm"/>
    <property type="evidence" value="ECO:0007669"/>
    <property type="project" value="TreeGrafter"/>
</dbReference>
<dbReference type="SUPFAM" id="SSF56300">
    <property type="entry name" value="Metallo-dependent phosphatases"/>
    <property type="match status" value="1"/>
</dbReference>
<gene>
    <name evidence="2" type="ORF">VW23_004175</name>
</gene>
<dbReference type="EMBL" id="LAJE02000363">
    <property type="protein sequence ID" value="OEO28678.1"/>
    <property type="molecule type" value="Genomic_DNA"/>
</dbReference>
<sequence length="235" mass="25961">MYAIGDIHGCLDLLRQLEALLFEDAAGREGPKWLVMLGDYIDRGPQSAGVLDHLLTPLPPDFQRISIAGNHEVAMLKFLEQPSRNSSWLGFGGIETLQSYGISETAVASASRSALRDLIHSHIPAEHGDFLRQLPLLFSTPNYLFVHAGLRLGTPLEQQHPDDLLWIRNEPATGYAEFQKLVLHGHTPTPDVVFGDHRISVDTGAYLTGRLSAVRLSRENQPQSFSVQARIPGAR</sequence>
<protein>
    <recommendedName>
        <fullName evidence="1">Calcineurin-like phosphoesterase domain-containing protein</fullName>
    </recommendedName>
</protein>
<dbReference type="CDD" id="cd00144">
    <property type="entry name" value="MPP_PPP_family"/>
    <property type="match status" value="1"/>
</dbReference>
<evidence type="ECO:0000259" key="1">
    <source>
        <dbReference type="Pfam" id="PF00149"/>
    </source>
</evidence>
<keyword evidence="3" id="KW-1185">Reference proteome</keyword>
<dbReference type="PANTHER" id="PTHR42850:SF4">
    <property type="entry name" value="ZINC-DEPENDENT ENDOPOLYPHOSPHATASE"/>
    <property type="match status" value="1"/>
</dbReference>
<evidence type="ECO:0000313" key="2">
    <source>
        <dbReference type="EMBL" id="OEO28678.1"/>
    </source>
</evidence>
<reference evidence="2 3" key="1">
    <citation type="journal article" date="2015" name="Genome Announc.">
        <title>Genome Assemblies of Three Soil-Associated Devosia species: D. insulae, D. limi, and D. soli.</title>
        <authorList>
            <person name="Hassan Y.I."/>
            <person name="Lepp D."/>
            <person name="Zhou T."/>
        </authorList>
    </citation>
    <scope>NUCLEOTIDE SEQUENCE [LARGE SCALE GENOMIC DNA]</scope>
    <source>
        <strain evidence="2 3">DS-56</strain>
    </source>
</reference>
<dbReference type="AlphaFoldDB" id="A0A1E5XJB4"/>
<dbReference type="GO" id="GO:0008803">
    <property type="term" value="F:bis(5'-nucleosyl)-tetraphosphatase (symmetrical) activity"/>
    <property type="evidence" value="ECO:0007669"/>
    <property type="project" value="TreeGrafter"/>
</dbReference>
<dbReference type="Gene3D" id="3.60.21.10">
    <property type="match status" value="1"/>
</dbReference>
<dbReference type="Proteomes" id="UP000095463">
    <property type="component" value="Unassembled WGS sequence"/>
</dbReference>